<evidence type="ECO:0000313" key="2">
    <source>
        <dbReference type="EMBL" id="SHI22566.1"/>
    </source>
</evidence>
<gene>
    <name evidence="2" type="ORF">SAMN02745823_03596</name>
</gene>
<name>A0A1M5ZED3_9FIRM</name>
<feature type="transmembrane region" description="Helical" evidence="1">
    <location>
        <begin position="7"/>
        <end position="27"/>
    </location>
</feature>
<dbReference type="Proteomes" id="UP000183995">
    <property type="component" value="Unassembled WGS sequence"/>
</dbReference>
<organism evidence="2 3">
    <name type="scientific">Sporobacter termitidis DSM 10068</name>
    <dbReference type="NCBI Taxonomy" id="1123282"/>
    <lineage>
        <taxon>Bacteria</taxon>
        <taxon>Bacillati</taxon>
        <taxon>Bacillota</taxon>
        <taxon>Clostridia</taxon>
        <taxon>Eubacteriales</taxon>
        <taxon>Oscillospiraceae</taxon>
        <taxon>Sporobacter</taxon>
    </lineage>
</organism>
<evidence type="ECO:0000256" key="1">
    <source>
        <dbReference type="SAM" id="Phobius"/>
    </source>
</evidence>
<reference evidence="2 3" key="1">
    <citation type="submission" date="2016-11" db="EMBL/GenBank/DDBJ databases">
        <authorList>
            <person name="Jaros S."/>
            <person name="Januszkiewicz K."/>
            <person name="Wedrychowicz H."/>
        </authorList>
    </citation>
    <scope>NUCLEOTIDE SEQUENCE [LARGE SCALE GENOMIC DNA]</scope>
    <source>
        <strain evidence="2 3">DSM 10068</strain>
    </source>
</reference>
<feature type="transmembrane region" description="Helical" evidence="1">
    <location>
        <begin position="47"/>
        <end position="69"/>
    </location>
</feature>
<feature type="transmembrane region" description="Helical" evidence="1">
    <location>
        <begin position="76"/>
        <end position="97"/>
    </location>
</feature>
<keyword evidence="1" id="KW-0472">Membrane</keyword>
<sequence length="161" mass="18890">MNKKVISIQVLLLVLWVVLINLWYLFYDVYKTAANMLTSLFGLSIRFGFLDTLMISLLFLALMIALVYINKLKFSLVYTIVEFVLIFLNSFIYVFPYQVMMYFPFVTGSPLSLWGKMYSRALAAHDFAAIVMVFELFLFLYKLLLWRKQNKNDQAATQNQI</sequence>
<keyword evidence="1" id="KW-1133">Transmembrane helix</keyword>
<keyword evidence="3" id="KW-1185">Reference proteome</keyword>
<dbReference type="AlphaFoldDB" id="A0A1M5ZED3"/>
<dbReference type="RefSeq" id="WP_073082393.1">
    <property type="nucleotide sequence ID" value="NZ_FQXV01000018.1"/>
</dbReference>
<evidence type="ECO:0000313" key="3">
    <source>
        <dbReference type="Proteomes" id="UP000183995"/>
    </source>
</evidence>
<keyword evidence="1" id="KW-0812">Transmembrane</keyword>
<dbReference type="EMBL" id="FQXV01000018">
    <property type="protein sequence ID" value="SHI22566.1"/>
    <property type="molecule type" value="Genomic_DNA"/>
</dbReference>
<feature type="transmembrane region" description="Helical" evidence="1">
    <location>
        <begin position="117"/>
        <end position="141"/>
    </location>
</feature>
<protein>
    <submittedName>
        <fullName evidence="2">Uncharacterized protein</fullName>
    </submittedName>
</protein>
<accession>A0A1M5ZED3</accession>
<proteinExistence type="predicted"/>